<keyword evidence="1" id="KW-0347">Helicase</keyword>
<reference evidence="4" key="1">
    <citation type="journal article" date="2021" name="Nat. Commun.">
        <title>Genomic analyses provide insights into spinach domestication and the genetic basis of agronomic traits.</title>
        <authorList>
            <person name="Cai X."/>
            <person name="Sun X."/>
            <person name="Xu C."/>
            <person name="Sun H."/>
            <person name="Wang X."/>
            <person name="Ge C."/>
            <person name="Zhang Z."/>
            <person name="Wang Q."/>
            <person name="Fei Z."/>
            <person name="Jiao C."/>
            <person name="Wang Q."/>
        </authorList>
    </citation>
    <scope>NUCLEOTIDE SEQUENCE [LARGE SCALE GENOMIC DNA]</scope>
    <source>
        <strain evidence="4">cv. Varoflay</strain>
    </source>
</reference>
<comment type="similarity">
    <text evidence="1">Belongs to the helicase family.</text>
</comment>
<dbReference type="Pfam" id="PF21530">
    <property type="entry name" value="Pif1_2B_dom"/>
    <property type="match status" value="1"/>
</dbReference>
<dbReference type="GO" id="GO:0006310">
    <property type="term" value="P:DNA recombination"/>
    <property type="evidence" value="ECO:0007669"/>
    <property type="project" value="UniProtKB-KW"/>
</dbReference>
<feature type="domain" description="DNA helicase Pif1-like 2B" evidence="3">
    <location>
        <begin position="706"/>
        <end position="749"/>
    </location>
</feature>
<dbReference type="InterPro" id="IPR049163">
    <property type="entry name" value="Pif1-like_2B_dom"/>
</dbReference>
<organism evidence="4 5">
    <name type="scientific">Spinacia oleracea</name>
    <name type="common">Spinach</name>
    <dbReference type="NCBI Taxonomy" id="3562"/>
    <lineage>
        <taxon>Eukaryota</taxon>
        <taxon>Viridiplantae</taxon>
        <taxon>Streptophyta</taxon>
        <taxon>Embryophyta</taxon>
        <taxon>Tracheophyta</taxon>
        <taxon>Spermatophyta</taxon>
        <taxon>Magnoliopsida</taxon>
        <taxon>eudicotyledons</taxon>
        <taxon>Gunneridae</taxon>
        <taxon>Pentapetalae</taxon>
        <taxon>Caryophyllales</taxon>
        <taxon>Chenopodiaceae</taxon>
        <taxon>Chenopodioideae</taxon>
        <taxon>Anserineae</taxon>
        <taxon>Spinacia</taxon>
    </lineage>
</organism>
<comment type="cofactor">
    <cofactor evidence="1">
        <name>Mg(2+)</name>
        <dbReference type="ChEBI" id="CHEBI:18420"/>
    </cofactor>
</comment>
<dbReference type="InterPro" id="IPR010285">
    <property type="entry name" value="DNA_helicase_pif1-like_DEAD"/>
</dbReference>
<protein>
    <recommendedName>
        <fullName evidence="1">ATP-dependent DNA helicase</fullName>
        <ecNumber evidence="1">5.6.2.3</ecNumber>
    </recommendedName>
</protein>
<dbReference type="InterPro" id="IPR027417">
    <property type="entry name" value="P-loop_NTPase"/>
</dbReference>
<dbReference type="Pfam" id="PF05970">
    <property type="entry name" value="PIF1"/>
    <property type="match status" value="1"/>
</dbReference>
<keyword evidence="1" id="KW-0378">Hydrolase</keyword>
<dbReference type="KEGG" id="soe:110805900"/>
<proteinExistence type="inferred from homology"/>
<dbReference type="GO" id="GO:0016787">
    <property type="term" value="F:hydrolase activity"/>
    <property type="evidence" value="ECO:0007669"/>
    <property type="project" value="UniProtKB-KW"/>
</dbReference>
<dbReference type="PANTHER" id="PTHR10492:SF94">
    <property type="entry name" value="ATP-DEPENDENT DNA HELICASE"/>
    <property type="match status" value="1"/>
</dbReference>
<evidence type="ECO:0000313" key="5">
    <source>
        <dbReference type="RefSeq" id="XP_021867210.2"/>
    </source>
</evidence>
<dbReference type="GO" id="GO:0006281">
    <property type="term" value="P:DNA repair"/>
    <property type="evidence" value="ECO:0007669"/>
    <property type="project" value="UniProtKB-KW"/>
</dbReference>
<dbReference type="CDD" id="cd18809">
    <property type="entry name" value="SF1_C_RecD"/>
    <property type="match status" value="1"/>
</dbReference>
<dbReference type="GO" id="GO:0005524">
    <property type="term" value="F:ATP binding"/>
    <property type="evidence" value="ECO:0007669"/>
    <property type="project" value="UniProtKB-KW"/>
</dbReference>
<dbReference type="SUPFAM" id="SSF52540">
    <property type="entry name" value="P-loop containing nucleoside triphosphate hydrolases"/>
    <property type="match status" value="2"/>
</dbReference>
<dbReference type="AlphaFoldDB" id="A0A9R0KDP4"/>
<keyword evidence="1" id="KW-0227">DNA damage</keyword>
<dbReference type="GO" id="GO:0000723">
    <property type="term" value="P:telomere maintenance"/>
    <property type="evidence" value="ECO:0007669"/>
    <property type="project" value="InterPro"/>
</dbReference>
<dbReference type="Gene3D" id="3.40.50.300">
    <property type="entry name" value="P-loop containing nucleotide triphosphate hydrolases"/>
    <property type="match status" value="2"/>
</dbReference>
<dbReference type="RefSeq" id="XP_021867210.2">
    <property type="nucleotide sequence ID" value="XM_022011518.2"/>
</dbReference>
<evidence type="ECO:0000256" key="1">
    <source>
        <dbReference type="RuleBase" id="RU363044"/>
    </source>
</evidence>
<dbReference type="GO" id="GO:0043139">
    <property type="term" value="F:5'-3' DNA helicase activity"/>
    <property type="evidence" value="ECO:0007669"/>
    <property type="project" value="UniProtKB-EC"/>
</dbReference>
<comment type="catalytic activity">
    <reaction evidence="1">
        <text>ATP + H2O = ADP + phosphate + H(+)</text>
        <dbReference type="Rhea" id="RHEA:13065"/>
        <dbReference type="ChEBI" id="CHEBI:15377"/>
        <dbReference type="ChEBI" id="CHEBI:15378"/>
        <dbReference type="ChEBI" id="CHEBI:30616"/>
        <dbReference type="ChEBI" id="CHEBI:43474"/>
        <dbReference type="ChEBI" id="CHEBI:456216"/>
        <dbReference type="EC" id="5.6.2.3"/>
    </reaction>
</comment>
<name>A0A9R0KDP4_SPIOL</name>
<feature type="domain" description="DNA helicase Pif1-like DEAD-box helicase" evidence="2">
    <location>
        <begin position="409"/>
        <end position="616"/>
    </location>
</feature>
<gene>
    <name evidence="5" type="primary">LOC110805900</name>
</gene>
<reference evidence="5" key="2">
    <citation type="submission" date="2025-08" db="UniProtKB">
        <authorList>
            <consortium name="RefSeq"/>
        </authorList>
    </citation>
    <scope>IDENTIFICATION</scope>
    <source>
        <tissue evidence="5">Leaf</tissue>
    </source>
</reference>
<keyword evidence="4" id="KW-1185">Reference proteome</keyword>
<dbReference type="EC" id="5.6.2.3" evidence="1"/>
<evidence type="ECO:0000313" key="4">
    <source>
        <dbReference type="Proteomes" id="UP000813463"/>
    </source>
</evidence>
<evidence type="ECO:0000259" key="3">
    <source>
        <dbReference type="Pfam" id="PF21530"/>
    </source>
</evidence>
<keyword evidence="1" id="KW-0233">DNA recombination</keyword>
<dbReference type="PANTHER" id="PTHR10492">
    <property type="match status" value="1"/>
</dbReference>
<dbReference type="Proteomes" id="UP000813463">
    <property type="component" value="Chromosome 4"/>
</dbReference>
<dbReference type="GeneID" id="110805900"/>
<keyword evidence="1" id="KW-0067">ATP-binding</keyword>
<evidence type="ECO:0000259" key="2">
    <source>
        <dbReference type="Pfam" id="PF05970"/>
    </source>
</evidence>
<keyword evidence="1" id="KW-0234">DNA repair</keyword>
<accession>A0A9R0KDP4</accession>
<sequence>MHGPCGHLNPQCPCMKHKGHTNHCKSGYPKKFCPETKTSKDGFPLYRRRDTSDAVSIRKAHLDNRWVIPYNPYLSSLFDCHINVKVFSSIQAVKYLYKYVYKGHDRITFNVVQPGGQRAVDEIDQFQSGRWVSPCEAAWRIFGFDLYEMHPAVLPLQVHLPNMHTVQIRPHERLDALVAADRQSRTFLTEFFRANAATPDGTGCLYGQFTEKYRWDGASKQWLLRKNKTIVVGRLAFVAPSEGERYFLRLLLVHVPIPKSFEDLLTVDGYRCVTFQEAALKRNLLEEDDAVDLCLAEACAVQMPIALCSLFATVLIFCQPSNLNALWLKFYSALSEDFKHQFPDSEAKVRQLTTRSVEQCLEEMGKSLKTFGLEHLIEPTDDELARTRDIIDSLDAPIPNHCIRCRDSLNLAQQEAFTCIIEHVKQKKPGAFFIDGPGGIGKTFLYNALYTEIRLMGLIVLPTATSGIAAANIPSGRTTHSRFKIPIDIEASLSCNVPKQGILAALIKETTLIIWDEASMARKENVESLDLLLRDLCDGNQLFGGKLVVFGGDFRQVLPVLPHKTQREAVGVSLVSSALWPKLTKFRLTENIRAREDPQFSAFLLALGNGELQTAENNYVQLPSEVVKPLEHGKDPIRDLTSLTFPELDLHSFTSDIFTTRAILTPMNDDVDSINTELIKKFPGQAVTYKIFDMMLDDNCKVYPTEFINTLCPGGMSPHELVLKEGSPVILLRNILPSSGLCNGTRLICKGFFPNVIECVILTGHHKGKHVFIPRVKQRPSPSSKHPILFQRKQFPVKLSFAMTINKSQGQTLSQVAVYLPRPCFSHGQLYVALSRARQASQVTVIPPNTPQQISGTHVENVISYEVLQMAGII</sequence>
<keyword evidence="1" id="KW-0547">Nucleotide-binding</keyword>